<name>A0A7H9BJ14_9NEIS</name>
<organism evidence="2 3">
    <name type="scientific">Chitinibacter bivalviorum</name>
    <dbReference type="NCBI Taxonomy" id="2739434"/>
    <lineage>
        <taxon>Bacteria</taxon>
        <taxon>Pseudomonadati</taxon>
        <taxon>Pseudomonadota</taxon>
        <taxon>Betaproteobacteria</taxon>
        <taxon>Neisseriales</taxon>
        <taxon>Chitinibacteraceae</taxon>
        <taxon>Chitinibacter</taxon>
    </lineage>
</organism>
<feature type="chain" id="PRO_5028870315" evidence="1">
    <location>
        <begin position="20"/>
        <end position="94"/>
    </location>
</feature>
<dbReference type="RefSeq" id="WP_179355142.1">
    <property type="nucleotide sequence ID" value="NZ_CP058627.1"/>
</dbReference>
<reference evidence="2 3" key="1">
    <citation type="submission" date="2020-07" db="EMBL/GenBank/DDBJ databases">
        <title>Complete genome sequence of Chitinibacter sp. 2T18.</title>
        <authorList>
            <person name="Bae J.-W."/>
            <person name="Choi J.-W."/>
        </authorList>
    </citation>
    <scope>NUCLEOTIDE SEQUENCE [LARGE SCALE GENOMIC DNA]</scope>
    <source>
        <strain evidence="2 3">2T18</strain>
    </source>
</reference>
<protein>
    <submittedName>
        <fullName evidence="2">Uncharacterized protein</fullName>
    </submittedName>
</protein>
<dbReference type="AlphaFoldDB" id="A0A7H9BJ14"/>
<proteinExistence type="predicted"/>
<accession>A0A7H9BJ14</accession>
<sequence length="94" mass="10505">MHRHILLFLLLCSAHIASASPFCPWKLPGPDAKNDRFINLTVVQFINQSDEELQISYGGGNLGSGHDIRIPTKNREEGTKILKSMLETAKQCDK</sequence>
<dbReference type="KEGG" id="chiz:HQ393_10480"/>
<dbReference type="EMBL" id="CP058627">
    <property type="protein sequence ID" value="QLG88630.1"/>
    <property type="molecule type" value="Genomic_DNA"/>
</dbReference>
<dbReference type="Proteomes" id="UP000509597">
    <property type="component" value="Chromosome"/>
</dbReference>
<evidence type="ECO:0000313" key="3">
    <source>
        <dbReference type="Proteomes" id="UP000509597"/>
    </source>
</evidence>
<evidence type="ECO:0000313" key="2">
    <source>
        <dbReference type="EMBL" id="QLG88630.1"/>
    </source>
</evidence>
<feature type="signal peptide" evidence="1">
    <location>
        <begin position="1"/>
        <end position="19"/>
    </location>
</feature>
<keyword evidence="3" id="KW-1185">Reference proteome</keyword>
<gene>
    <name evidence="2" type="ORF">HQ393_10480</name>
</gene>
<keyword evidence="1" id="KW-0732">Signal</keyword>
<evidence type="ECO:0000256" key="1">
    <source>
        <dbReference type="SAM" id="SignalP"/>
    </source>
</evidence>